<proteinExistence type="predicted"/>
<gene>
    <name evidence="1" type="ORF">GCM10022233_48380</name>
</gene>
<keyword evidence="2" id="KW-1185">Reference proteome</keyword>
<protein>
    <submittedName>
        <fullName evidence="1">Uncharacterized protein</fullName>
    </submittedName>
</protein>
<reference evidence="2" key="1">
    <citation type="journal article" date="2019" name="Int. J. Syst. Evol. Microbiol.">
        <title>The Global Catalogue of Microorganisms (GCM) 10K type strain sequencing project: providing services to taxonomists for standard genome sequencing and annotation.</title>
        <authorList>
            <consortium name="The Broad Institute Genomics Platform"/>
            <consortium name="The Broad Institute Genome Sequencing Center for Infectious Disease"/>
            <person name="Wu L."/>
            <person name="Ma J."/>
        </authorList>
    </citation>
    <scope>NUCLEOTIDE SEQUENCE [LARGE SCALE GENOMIC DNA]</scope>
    <source>
        <strain evidence="2">JCM 16925</strain>
    </source>
</reference>
<organism evidence="1 2">
    <name type="scientific">Streptomyces shaanxiensis</name>
    <dbReference type="NCBI Taxonomy" id="653357"/>
    <lineage>
        <taxon>Bacteria</taxon>
        <taxon>Bacillati</taxon>
        <taxon>Actinomycetota</taxon>
        <taxon>Actinomycetes</taxon>
        <taxon>Kitasatosporales</taxon>
        <taxon>Streptomycetaceae</taxon>
        <taxon>Streptomyces</taxon>
    </lineage>
</organism>
<name>A0ABP7VHI0_9ACTN</name>
<sequence length="70" mass="7529">MVFSPSAADAPADRSDVAARKTAVEAAVPILVLRFLRCMSCPGDEGYGGWITGWREEFRGERAELQGAEG</sequence>
<comment type="caution">
    <text evidence="1">The sequence shown here is derived from an EMBL/GenBank/DDBJ whole genome shotgun (WGS) entry which is preliminary data.</text>
</comment>
<evidence type="ECO:0000313" key="1">
    <source>
        <dbReference type="EMBL" id="GAA4067364.1"/>
    </source>
</evidence>
<accession>A0ABP7VHI0</accession>
<dbReference type="Proteomes" id="UP001499984">
    <property type="component" value="Unassembled WGS sequence"/>
</dbReference>
<evidence type="ECO:0000313" key="2">
    <source>
        <dbReference type="Proteomes" id="UP001499984"/>
    </source>
</evidence>
<dbReference type="EMBL" id="BAAAZY010000012">
    <property type="protein sequence ID" value="GAA4067364.1"/>
    <property type="molecule type" value="Genomic_DNA"/>
</dbReference>